<reference evidence="2 3" key="1">
    <citation type="submission" date="2015-09" db="EMBL/GenBank/DDBJ databases">
        <title>Genome sequencing project for genomic taxonomy and phylogenomics of Bacillus-like bacteria.</title>
        <authorList>
            <person name="Liu B."/>
            <person name="Wang J."/>
            <person name="Zhu Y."/>
            <person name="Liu G."/>
            <person name="Chen Q."/>
            <person name="Chen Z."/>
            <person name="Lan J."/>
            <person name="Che J."/>
            <person name="Ge C."/>
            <person name="Shi H."/>
            <person name="Pan Z."/>
            <person name="Liu X."/>
        </authorList>
    </citation>
    <scope>NUCLEOTIDE SEQUENCE [LARGE SCALE GENOMIC DNA]</scope>
    <source>
        <strain evidence="2 3">LMG 18435</strain>
    </source>
</reference>
<comment type="caution">
    <text evidence="2">The sequence shown here is derived from an EMBL/GenBank/DDBJ whole genome shotgun (WGS) entry which is preliminary data.</text>
</comment>
<evidence type="ECO:0008006" key="4">
    <source>
        <dbReference type="Google" id="ProtNLM"/>
    </source>
</evidence>
<gene>
    <name evidence="2" type="ORF">AN964_18465</name>
</gene>
<keyword evidence="1" id="KW-0472">Membrane</keyword>
<keyword evidence="3" id="KW-1185">Reference proteome</keyword>
<dbReference type="RefSeq" id="WP_055741310.1">
    <property type="nucleotide sequence ID" value="NZ_JAAIWL010000050.1"/>
</dbReference>
<dbReference type="AlphaFoldDB" id="A0A0Q3WT45"/>
<dbReference type="STRING" id="157838.AN964_18465"/>
<dbReference type="PATRIC" id="fig|157838.3.peg.4103"/>
<keyword evidence="1" id="KW-0812">Transmembrane</keyword>
<evidence type="ECO:0000256" key="1">
    <source>
        <dbReference type="SAM" id="Phobius"/>
    </source>
</evidence>
<organism evidence="2 3">
    <name type="scientific">Heyndrickxia shackletonii</name>
    <dbReference type="NCBI Taxonomy" id="157838"/>
    <lineage>
        <taxon>Bacteria</taxon>
        <taxon>Bacillati</taxon>
        <taxon>Bacillota</taxon>
        <taxon>Bacilli</taxon>
        <taxon>Bacillales</taxon>
        <taxon>Bacillaceae</taxon>
        <taxon>Heyndrickxia</taxon>
    </lineage>
</organism>
<evidence type="ECO:0000313" key="3">
    <source>
        <dbReference type="Proteomes" id="UP000051888"/>
    </source>
</evidence>
<dbReference type="Proteomes" id="UP000051888">
    <property type="component" value="Unassembled WGS sequence"/>
</dbReference>
<keyword evidence="1" id="KW-1133">Transmembrane helix</keyword>
<protein>
    <recommendedName>
        <fullName evidence="4">TadE-like protein</fullName>
    </recommendedName>
</protein>
<proteinExistence type="predicted"/>
<dbReference type="OrthoDB" id="2467576at2"/>
<evidence type="ECO:0000313" key="2">
    <source>
        <dbReference type="EMBL" id="KQL51013.1"/>
    </source>
</evidence>
<dbReference type="EMBL" id="LJJC01000006">
    <property type="protein sequence ID" value="KQL51013.1"/>
    <property type="molecule type" value="Genomic_DNA"/>
</dbReference>
<name>A0A0Q3WT45_9BACI</name>
<accession>A0A0Q3WT45</accession>
<feature type="transmembrane region" description="Helical" evidence="1">
    <location>
        <begin position="12"/>
        <end position="33"/>
    </location>
</feature>
<sequence>MKMKKLLKNEDGALSFEFLGILPFYFILFLLLWQVVASGYALMTAKAAANEAAKVYALEEDSVKAKDKALEVIGKSSILSLADFQVVSVDSSGVENPSMPINTDFEVKLDLKHQLVFVPDKWKKATSIDFNEKTSSRVMR</sequence>